<proteinExistence type="predicted"/>
<evidence type="ECO:0000313" key="4">
    <source>
        <dbReference type="Proteomes" id="UP000245768"/>
    </source>
</evidence>
<dbReference type="GO" id="GO:0008278">
    <property type="term" value="C:cohesin complex"/>
    <property type="evidence" value="ECO:0007669"/>
    <property type="project" value="TreeGrafter"/>
</dbReference>
<dbReference type="InParanoid" id="A0A316YR03"/>
<feature type="region of interest" description="Disordered" evidence="1">
    <location>
        <begin position="992"/>
        <end position="1035"/>
    </location>
</feature>
<dbReference type="EMBL" id="KZ819635">
    <property type="protein sequence ID" value="PWN91661.1"/>
    <property type="molecule type" value="Genomic_DNA"/>
</dbReference>
<dbReference type="STRING" id="215250.A0A316YR03"/>
<feature type="compositionally biased region" description="Basic and acidic residues" evidence="1">
    <location>
        <begin position="1349"/>
        <end position="1359"/>
    </location>
</feature>
<feature type="region of interest" description="Disordered" evidence="1">
    <location>
        <begin position="602"/>
        <end position="629"/>
    </location>
</feature>
<dbReference type="PANTHER" id="PTHR11199:SF0">
    <property type="entry name" value="LD34181P-RELATED"/>
    <property type="match status" value="1"/>
</dbReference>
<feature type="region of interest" description="Disordered" evidence="1">
    <location>
        <begin position="1182"/>
        <end position="1207"/>
    </location>
</feature>
<reference evidence="3 4" key="1">
    <citation type="journal article" date="2018" name="Mol. Biol. Evol.">
        <title>Broad Genomic Sampling Reveals a Smut Pathogenic Ancestry of the Fungal Clade Ustilaginomycotina.</title>
        <authorList>
            <person name="Kijpornyongpan T."/>
            <person name="Mondo S.J."/>
            <person name="Barry K."/>
            <person name="Sandor L."/>
            <person name="Lee J."/>
            <person name="Lipzen A."/>
            <person name="Pangilinan J."/>
            <person name="LaButti K."/>
            <person name="Hainaut M."/>
            <person name="Henrissat B."/>
            <person name="Grigoriev I.V."/>
            <person name="Spatafora J.W."/>
            <person name="Aime M.C."/>
        </authorList>
    </citation>
    <scope>NUCLEOTIDE SEQUENCE [LARGE SCALE GENOMIC DNA]</scope>
    <source>
        <strain evidence="3 4">MCA 4198</strain>
    </source>
</reference>
<dbReference type="Proteomes" id="UP000245768">
    <property type="component" value="Unassembled WGS sequence"/>
</dbReference>
<dbReference type="GO" id="GO:0005634">
    <property type="term" value="C:nucleus"/>
    <property type="evidence" value="ECO:0007669"/>
    <property type="project" value="TreeGrafter"/>
</dbReference>
<feature type="compositionally biased region" description="Acidic residues" evidence="1">
    <location>
        <begin position="1295"/>
        <end position="1306"/>
    </location>
</feature>
<feature type="compositionally biased region" description="Basic residues" evidence="1">
    <location>
        <begin position="128"/>
        <end position="139"/>
    </location>
</feature>
<dbReference type="GeneID" id="37041086"/>
<dbReference type="InterPro" id="IPR020839">
    <property type="entry name" value="SCD"/>
</dbReference>
<feature type="region of interest" description="Disordered" evidence="1">
    <location>
        <begin position="1278"/>
        <end position="1390"/>
    </location>
</feature>
<feature type="compositionally biased region" description="Basic residues" evidence="1">
    <location>
        <begin position="27"/>
        <end position="39"/>
    </location>
</feature>
<feature type="compositionally biased region" description="Basic and acidic residues" evidence="1">
    <location>
        <begin position="1013"/>
        <end position="1035"/>
    </location>
</feature>
<dbReference type="SUPFAM" id="SSF48371">
    <property type="entry name" value="ARM repeat"/>
    <property type="match status" value="1"/>
</dbReference>
<keyword evidence="4" id="KW-1185">Reference proteome</keyword>
<feature type="region of interest" description="Disordered" evidence="1">
    <location>
        <begin position="26"/>
        <end position="142"/>
    </location>
</feature>
<dbReference type="InterPro" id="IPR011989">
    <property type="entry name" value="ARM-like"/>
</dbReference>
<sequence length="1390" mass="154289">MIPTATERPKRQAAIAAHENVIAPLATRKKSGMKGRAAPKKVLIAARSNQTDSDDGSSDEDDDLEETTEGETDMDDTSNFGDRSSNKRRKNGQGKMKRVQTGISKRSLGQRKATSAASSKAAASKTKAAQRGKSRKRTLGNREELPINDDNKLFNHVKNPESDLASTAEEWAMYYHDNAGMALAQLVNFFIRSAGCNGTIDENQAEDHDAIASNLSDIQTIYKHSVMPSYPLVSKAPAFAKFRRSMGDFIERLFSNAQETDMLYDDTFVETFVAWISAMSSSNFRSFRHTAVYVALQSISQLSRIRQDVDVELQSSIKSRDIEKKKTRNDKTRLKELESKVKAMTEAKKSLKEFHGELINTVFVHRYRDSDAGIRVECIEALGSWMKTYPSLQKEKFFFQCIGTLLPDIDPSVRLAAIKAVNGLLGRDAPSQHVRHFVQIQKKRLIDLAIVDVDMSVRIAAINVLLQLDAHELFDDGEREVLASHIFHVEERVRSAVAGFFSRMLDEEVDEQIEEEDIVKIRLKAFASLIIRLSGRVDQVSGNGVEEDQQQQVTANNATALGANSESRITLIVGTLWETIVELHDWKSIIELLLYDHTSKPPATGRKKNKKVADSASSSGDNPPPNEDLRLTSEEEAVLVEALIAVARKVQVISSAASAATNRDDEEEEAIKALTDMTRATIPALPKLFAKYRTDAPRITDILLLPLSMNIEVYIETQQTKAYEALWDDISDQFRRHVEPPLLSNAMDSLMAMNQVEALSEINTSRLSEFQEKLVGSLREGVEGRDIESTGFADDELHKLTACSLRAKIVAQRMDMCEALEEDDEGQQTSGWEVLLGLASRGRLGFEAESQMIENALAVLALYILWKTRSLVNVEESTTNEAMVAALVTKRNALLDLAADLMDKNASTPVPRGVQREAFAHSLNIVTLYSSVLAEGEVSDSKDDDNSRTAKAKLRSLLHLDCSDDLQVRFASFIEEEIHLYADETLKKRGDSLSAEDRDDFSSSELDSDEEDNPRPAKRSEKPKATTKETTAEDGVDRRPVQKYLERFLAFIEHISAFVRAIKLGVIDIEHCVEVLAFYGRLGSAFDTCVKLIIDTLREEGILYRRVEETCRIISLVLRRAVNVHQEYGANAASETIFVNLSKALSSALVIRGAQLTIQHAIKAEQMVRMHTKVIESALSEADKAASGPSSRSSNGQGSASSNAGKKSNGKYSLVLFKALAQLLVSAGPREAMSIKLMLDKKVKERHAAAQDTGAIKAYEKRLVTIISKDKQLAAGAAIGSKKTSAAPRASSDQMDVDEDEEEDENEVHAPRERPRPIPISASRKRTREDEDEEEAEEDEGFQGLDISLSRDDIVHNDNAEDDEEEDEDASDDESVALSQMEGRMKRAPL</sequence>
<dbReference type="Gene3D" id="1.25.10.10">
    <property type="entry name" value="Leucine-rich Repeat Variant"/>
    <property type="match status" value="1"/>
</dbReference>
<feature type="domain" description="SCD" evidence="2">
    <location>
        <begin position="363"/>
        <end position="448"/>
    </location>
</feature>
<evidence type="ECO:0000256" key="1">
    <source>
        <dbReference type="SAM" id="MobiDB-lite"/>
    </source>
</evidence>
<feature type="compositionally biased region" description="Acidic residues" evidence="1">
    <location>
        <begin position="1360"/>
        <end position="1375"/>
    </location>
</feature>
<accession>A0A316YR03</accession>
<dbReference type="InterPro" id="IPR016024">
    <property type="entry name" value="ARM-type_fold"/>
</dbReference>
<evidence type="ECO:0000259" key="2">
    <source>
        <dbReference type="PROSITE" id="PS51425"/>
    </source>
</evidence>
<feature type="compositionally biased region" description="Acidic residues" evidence="1">
    <location>
        <begin position="1330"/>
        <end position="1341"/>
    </location>
</feature>
<dbReference type="InterPro" id="IPR013721">
    <property type="entry name" value="STAG"/>
</dbReference>
<feature type="compositionally biased region" description="Low complexity" evidence="1">
    <location>
        <begin position="112"/>
        <end position="127"/>
    </location>
</feature>
<dbReference type="Pfam" id="PF24571">
    <property type="entry name" value="HEAT_SCC3-SA"/>
    <property type="match status" value="1"/>
</dbReference>
<dbReference type="InterPro" id="IPR056396">
    <property type="entry name" value="HEAT_SCC3-SA"/>
</dbReference>
<dbReference type="InterPro" id="IPR039662">
    <property type="entry name" value="Cohesin_Scc3/SA"/>
</dbReference>
<dbReference type="RefSeq" id="XP_025378859.1">
    <property type="nucleotide sequence ID" value="XM_025519170.1"/>
</dbReference>
<evidence type="ECO:0000313" key="3">
    <source>
        <dbReference type="EMBL" id="PWN91661.1"/>
    </source>
</evidence>
<protein>
    <recommendedName>
        <fullName evidence="2">SCD domain-containing protein</fullName>
    </recommendedName>
</protein>
<dbReference type="PANTHER" id="PTHR11199">
    <property type="entry name" value="STROMAL ANTIGEN"/>
    <property type="match status" value="1"/>
</dbReference>
<feature type="compositionally biased region" description="Acidic residues" evidence="1">
    <location>
        <begin position="52"/>
        <end position="76"/>
    </location>
</feature>
<dbReference type="OrthoDB" id="498590at2759"/>
<gene>
    <name evidence="3" type="ORF">FA10DRAFT_239169</name>
</gene>
<organism evidence="3 4">
    <name type="scientific">Acaromyces ingoldii</name>
    <dbReference type="NCBI Taxonomy" id="215250"/>
    <lineage>
        <taxon>Eukaryota</taxon>
        <taxon>Fungi</taxon>
        <taxon>Dikarya</taxon>
        <taxon>Basidiomycota</taxon>
        <taxon>Ustilaginomycotina</taxon>
        <taxon>Exobasidiomycetes</taxon>
        <taxon>Exobasidiales</taxon>
        <taxon>Cryptobasidiaceae</taxon>
        <taxon>Acaromyces</taxon>
    </lineage>
</organism>
<dbReference type="GO" id="GO:0000785">
    <property type="term" value="C:chromatin"/>
    <property type="evidence" value="ECO:0007669"/>
    <property type="project" value="TreeGrafter"/>
</dbReference>
<dbReference type="GO" id="GO:0007062">
    <property type="term" value="P:sister chromatid cohesion"/>
    <property type="evidence" value="ECO:0007669"/>
    <property type="project" value="UniProtKB-ARBA"/>
</dbReference>
<feature type="compositionally biased region" description="Basic and acidic residues" evidence="1">
    <location>
        <begin position="1307"/>
        <end position="1316"/>
    </location>
</feature>
<dbReference type="Pfam" id="PF08514">
    <property type="entry name" value="STAG"/>
    <property type="match status" value="1"/>
</dbReference>
<feature type="compositionally biased region" description="Basic residues" evidence="1">
    <location>
        <begin position="86"/>
        <end position="98"/>
    </location>
</feature>
<dbReference type="PROSITE" id="PS51425">
    <property type="entry name" value="SCD"/>
    <property type="match status" value="1"/>
</dbReference>
<dbReference type="Pfam" id="PF21581">
    <property type="entry name" value="SCD"/>
    <property type="match status" value="1"/>
</dbReference>
<feature type="compositionally biased region" description="Low complexity" evidence="1">
    <location>
        <begin position="1185"/>
        <end position="1207"/>
    </location>
</feature>
<name>A0A316YR03_9BASI</name>
<dbReference type="GO" id="GO:0003682">
    <property type="term" value="F:chromatin binding"/>
    <property type="evidence" value="ECO:0007669"/>
    <property type="project" value="TreeGrafter"/>
</dbReference>